<comment type="caution">
    <text evidence="1">The sequence shown here is derived from an EMBL/GenBank/DDBJ whole genome shotgun (WGS) entry which is preliminary data.</text>
</comment>
<name>A0A6G0XRN7_9STRA</name>
<accession>A0A6G0XRN7</accession>
<protein>
    <submittedName>
        <fullName evidence="1">Uncharacterized protein</fullName>
    </submittedName>
</protein>
<dbReference type="AlphaFoldDB" id="A0A6G0XRN7"/>
<keyword evidence="2" id="KW-1185">Reference proteome</keyword>
<organism evidence="1 2">
    <name type="scientific">Aphanomyces euteiches</name>
    <dbReference type="NCBI Taxonomy" id="100861"/>
    <lineage>
        <taxon>Eukaryota</taxon>
        <taxon>Sar</taxon>
        <taxon>Stramenopiles</taxon>
        <taxon>Oomycota</taxon>
        <taxon>Saprolegniomycetes</taxon>
        <taxon>Saprolegniales</taxon>
        <taxon>Verrucalvaceae</taxon>
        <taxon>Aphanomyces</taxon>
    </lineage>
</organism>
<dbReference type="EMBL" id="VJMJ01000022">
    <property type="protein sequence ID" value="KAF0743117.1"/>
    <property type="molecule type" value="Genomic_DNA"/>
</dbReference>
<evidence type="ECO:0000313" key="2">
    <source>
        <dbReference type="Proteomes" id="UP000481153"/>
    </source>
</evidence>
<evidence type="ECO:0000313" key="1">
    <source>
        <dbReference type="EMBL" id="KAF0743117.1"/>
    </source>
</evidence>
<proteinExistence type="predicted"/>
<gene>
    <name evidence="1" type="ORF">Ae201684_002174</name>
</gene>
<reference evidence="1 2" key="1">
    <citation type="submission" date="2019-07" db="EMBL/GenBank/DDBJ databases">
        <title>Genomics analysis of Aphanomyces spp. identifies a new class of oomycete effector associated with host adaptation.</title>
        <authorList>
            <person name="Gaulin E."/>
        </authorList>
    </citation>
    <scope>NUCLEOTIDE SEQUENCE [LARGE SCALE GENOMIC DNA]</scope>
    <source>
        <strain evidence="1 2">ATCC 201684</strain>
    </source>
</reference>
<sequence>MINAARMTVDNEWDICKDEFELGPPPPVHMTPKLVRQDAIDMKLTVILDLPPVTSAKRCVAIHQAQTRGVL</sequence>
<dbReference type="Proteomes" id="UP000481153">
    <property type="component" value="Unassembled WGS sequence"/>
</dbReference>